<dbReference type="GO" id="GO:0008528">
    <property type="term" value="F:G protein-coupled peptide receptor activity"/>
    <property type="evidence" value="ECO:0007669"/>
    <property type="project" value="InterPro"/>
</dbReference>
<accession>A0A2A2JG80</accession>
<sequence>MEDYDIQRCDPNKTYGGPVILCADNNAVFDHYLNECVYATLIQFTDQEMEPSMQFVYGYLLPALALVVIATNGVVIWVLNEQKTKRATIDPLLYMAISALLMCLSPLPFTIYYYTLGHFRDFNESIVVCYLHKEKFSEWFWVARCFIGHSSIARKIGAEKFSSIFDIFRLMLIVIPSVLLFAITFFLITTIRTSESPHKLGVHRHKMRKASANTTTMLTVIIALFLLARLPSATLIILSKLEHLLNLEHLQLLKDSHLLVACSNLAMMSLHPLSFAVYIFMSRRFRISLRRLLGLRFLASDEDFNAFTSSSHPSIRSGSRKPFPLEQFKKESNSHNYTPARTSRSSLSDHRKSSVRKVVVMSPLLDSKSRSPRNPRLPPRRCDSTPMQTIDGNCNWKNIEIELPSD</sequence>
<comment type="subcellular location">
    <subcellularLocation>
        <location evidence="1">Membrane</location>
    </subcellularLocation>
</comment>
<feature type="transmembrane region" description="Helical" evidence="6">
    <location>
        <begin position="167"/>
        <end position="191"/>
    </location>
</feature>
<evidence type="ECO:0000313" key="9">
    <source>
        <dbReference type="Proteomes" id="UP000218231"/>
    </source>
</evidence>
<name>A0A2A2JG80_9BILA</name>
<keyword evidence="2 6" id="KW-0812">Transmembrane</keyword>
<feature type="transmembrane region" description="Helical" evidence="6">
    <location>
        <begin position="212"/>
        <end position="238"/>
    </location>
</feature>
<dbReference type="GO" id="GO:0016020">
    <property type="term" value="C:membrane"/>
    <property type="evidence" value="ECO:0007669"/>
    <property type="project" value="UniProtKB-SubCell"/>
</dbReference>
<dbReference type="AlphaFoldDB" id="A0A2A2JG80"/>
<keyword evidence="9" id="KW-1185">Reference proteome</keyword>
<evidence type="ECO:0000256" key="4">
    <source>
        <dbReference type="ARBA" id="ARBA00023136"/>
    </source>
</evidence>
<dbReference type="PANTHER" id="PTHR47023">
    <property type="entry name" value="SEX PEPTIDE RECEPTOR"/>
    <property type="match status" value="1"/>
</dbReference>
<keyword evidence="4 6" id="KW-0472">Membrane</keyword>
<feature type="transmembrane region" description="Helical" evidence="6">
    <location>
        <begin position="258"/>
        <end position="281"/>
    </location>
</feature>
<evidence type="ECO:0000256" key="1">
    <source>
        <dbReference type="ARBA" id="ARBA00004370"/>
    </source>
</evidence>
<evidence type="ECO:0000256" key="2">
    <source>
        <dbReference type="ARBA" id="ARBA00022692"/>
    </source>
</evidence>
<dbReference type="InterPro" id="IPR019427">
    <property type="entry name" value="7TM_GPCR_serpentine_rcpt_Srw"/>
</dbReference>
<dbReference type="PROSITE" id="PS50262">
    <property type="entry name" value="G_PROTEIN_RECEP_F1_2"/>
    <property type="match status" value="1"/>
</dbReference>
<evidence type="ECO:0000256" key="3">
    <source>
        <dbReference type="ARBA" id="ARBA00022989"/>
    </source>
</evidence>
<evidence type="ECO:0000313" key="8">
    <source>
        <dbReference type="EMBL" id="PAV60766.1"/>
    </source>
</evidence>
<dbReference type="InterPro" id="IPR053071">
    <property type="entry name" value="GPCR1-related_rcpt"/>
</dbReference>
<evidence type="ECO:0000256" key="6">
    <source>
        <dbReference type="SAM" id="Phobius"/>
    </source>
</evidence>
<gene>
    <name evidence="8" type="ORF">WR25_25431</name>
</gene>
<dbReference type="Gene3D" id="1.20.1070.10">
    <property type="entry name" value="Rhodopsin 7-helix transmembrane proteins"/>
    <property type="match status" value="2"/>
</dbReference>
<feature type="domain" description="G-protein coupled receptors family 1 profile" evidence="7">
    <location>
        <begin position="145"/>
        <end position="275"/>
    </location>
</feature>
<organism evidence="8 9">
    <name type="scientific">Diploscapter pachys</name>
    <dbReference type="NCBI Taxonomy" id="2018661"/>
    <lineage>
        <taxon>Eukaryota</taxon>
        <taxon>Metazoa</taxon>
        <taxon>Ecdysozoa</taxon>
        <taxon>Nematoda</taxon>
        <taxon>Chromadorea</taxon>
        <taxon>Rhabditida</taxon>
        <taxon>Rhabditina</taxon>
        <taxon>Rhabditomorpha</taxon>
        <taxon>Rhabditoidea</taxon>
        <taxon>Rhabditidae</taxon>
        <taxon>Diploscapter</taxon>
    </lineage>
</organism>
<proteinExistence type="predicted"/>
<reference evidence="8 9" key="1">
    <citation type="journal article" date="2017" name="Curr. Biol.">
        <title>Genome architecture and evolution of a unichromosomal asexual nematode.</title>
        <authorList>
            <person name="Fradin H."/>
            <person name="Zegar C."/>
            <person name="Gutwein M."/>
            <person name="Lucas J."/>
            <person name="Kovtun M."/>
            <person name="Corcoran D."/>
            <person name="Baugh L.R."/>
            <person name="Kiontke K."/>
            <person name="Gunsalus K."/>
            <person name="Fitch D.H."/>
            <person name="Piano F."/>
        </authorList>
    </citation>
    <scope>NUCLEOTIDE SEQUENCE [LARGE SCALE GENOMIC DNA]</scope>
    <source>
        <strain evidence="8">PF1309</strain>
    </source>
</reference>
<comment type="caution">
    <text evidence="8">The sequence shown here is derived from an EMBL/GenBank/DDBJ whole genome shotgun (WGS) entry which is preliminary data.</text>
</comment>
<dbReference type="SUPFAM" id="SSF81321">
    <property type="entry name" value="Family A G protein-coupled receptor-like"/>
    <property type="match status" value="1"/>
</dbReference>
<evidence type="ECO:0000256" key="5">
    <source>
        <dbReference type="SAM" id="MobiDB-lite"/>
    </source>
</evidence>
<dbReference type="Proteomes" id="UP000218231">
    <property type="component" value="Unassembled WGS sequence"/>
</dbReference>
<protein>
    <recommendedName>
        <fullName evidence="7">G-protein coupled receptors family 1 profile domain-containing protein</fullName>
    </recommendedName>
</protein>
<feature type="region of interest" description="Disordered" evidence="5">
    <location>
        <begin position="328"/>
        <end position="386"/>
    </location>
</feature>
<dbReference type="InterPro" id="IPR017452">
    <property type="entry name" value="GPCR_Rhodpsn_7TM"/>
</dbReference>
<dbReference type="STRING" id="2018661.A0A2A2JG80"/>
<evidence type="ECO:0000259" key="7">
    <source>
        <dbReference type="PROSITE" id="PS50262"/>
    </source>
</evidence>
<feature type="transmembrane region" description="Helical" evidence="6">
    <location>
        <begin position="92"/>
        <end position="114"/>
    </location>
</feature>
<dbReference type="PANTHER" id="PTHR47023:SF3">
    <property type="entry name" value="G-PROTEIN COUPLED RECEPTORS FAMILY 1 PROFILE DOMAIN-CONTAINING PROTEIN"/>
    <property type="match status" value="1"/>
</dbReference>
<dbReference type="OrthoDB" id="5871746at2759"/>
<dbReference type="EMBL" id="LIAE01010453">
    <property type="protein sequence ID" value="PAV60766.1"/>
    <property type="molecule type" value="Genomic_DNA"/>
</dbReference>
<feature type="transmembrane region" description="Helical" evidence="6">
    <location>
        <begin position="56"/>
        <end position="80"/>
    </location>
</feature>
<dbReference type="Pfam" id="PF10324">
    <property type="entry name" value="7TM_GPCR_Srw"/>
    <property type="match status" value="1"/>
</dbReference>
<keyword evidence="3 6" id="KW-1133">Transmembrane helix</keyword>